<gene>
    <name evidence="3" type="primary">BMS1_1</name>
    <name evidence="3" type="ORF">H4R34_005846</name>
</gene>
<protein>
    <submittedName>
        <fullName evidence="3">Glycoside hydrolase 2 (Mannanase, beta-galactosidase)</fullName>
    </submittedName>
</protein>
<dbReference type="InterPro" id="IPR039761">
    <property type="entry name" value="Bms1/Tsr1"/>
</dbReference>
<evidence type="ECO:0000313" key="3">
    <source>
        <dbReference type="EMBL" id="KAJ1971114.1"/>
    </source>
</evidence>
<organism evidence="3 4">
    <name type="scientific">Dimargaris verticillata</name>
    <dbReference type="NCBI Taxonomy" id="2761393"/>
    <lineage>
        <taxon>Eukaryota</taxon>
        <taxon>Fungi</taxon>
        <taxon>Fungi incertae sedis</taxon>
        <taxon>Zoopagomycota</taxon>
        <taxon>Kickxellomycotina</taxon>
        <taxon>Dimargaritomycetes</taxon>
        <taxon>Dimargaritales</taxon>
        <taxon>Dimargaritaceae</taxon>
        <taxon>Dimargaris</taxon>
    </lineage>
</organism>
<evidence type="ECO:0000259" key="2">
    <source>
        <dbReference type="SMART" id="SM01362"/>
    </source>
</evidence>
<keyword evidence="4" id="KW-1185">Reference proteome</keyword>
<dbReference type="PANTHER" id="PTHR12858:SF2">
    <property type="entry name" value="RIBOSOME BIOGENESIS PROTEIN BMS1 HOMOLOG"/>
    <property type="match status" value="1"/>
</dbReference>
<feature type="compositionally biased region" description="Acidic residues" evidence="1">
    <location>
        <begin position="113"/>
        <end position="123"/>
    </location>
</feature>
<dbReference type="OrthoDB" id="10260897at2759"/>
<feature type="region of interest" description="Disordered" evidence="1">
    <location>
        <begin position="65"/>
        <end position="88"/>
    </location>
</feature>
<dbReference type="EMBL" id="JANBQB010001502">
    <property type="protein sequence ID" value="KAJ1971114.1"/>
    <property type="molecule type" value="Genomic_DNA"/>
</dbReference>
<dbReference type="GO" id="GO:0005525">
    <property type="term" value="F:GTP binding"/>
    <property type="evidence" value="ECO:0007669"/>
    <property type="project" value="TreeGrafter"/>
</dbReference>
<proteinExistence type="predicted"/>
<reference evidence="3" key="1">
    <citation type="submission" date="2022-07" db="EMBL/GenBank/DDBJ databases">
        <title>Phylogenomic reconstructions and comparative analyses of Kickxellomycotina fungi.</title>
        <authorList>
            <person name="Reynolds N.K."/>
            <person name="Stajich J.E."/>
            <person name="Barry K."/>
            <person name="Grigoriev I.V."/>
            <person name="Crous P."/>
            <person name="Smith M.E."/>
        </authorList>
    </citation>
    <scope>NUCLEOTIDE SEQUENCE</scope>
    <source>
        <strain evidence="3">RSA 567</strain>
    </source>
</reference>
<comment type="caution">
    <text evidence="3">The sequence shown here is derived from an EMBL/GenBank/DDBJ whole genome shotgun (WGS) entry which is preliminary data.</text>
</comment>
<dbReference type="Pfam" id="PF04950">
    <property type="entry name" value="RIBIOP_C"/>
    <property type="match status" value="1"/>
</dbReference>
<dbReference type="AlphaFoldDB" id="A0A9W8B2T7"/>
<feature type="non-terminal residue" evidence="3">
    <location>
        <position position="594"/>
    </location>
</feature>
<dbReference type="PANTHER" id="PTHR12858">
    <property type="entry name" value="RIBOSOME BIOGENESIS PROTEIN"/>
    <property type="match status" value="1"/>
</dbReference>
<evidence type="ECO:0000256" key="1">
    <source>
        <dbReference type="SAM" id="MobiDB-lite"/>
    </source>
</evidence>
<dbReference type="GO" id="GO:0030686">
    <property type="term" value="C:90S preribosome"/>
    <property type="evidence" value="ECO:0007669"/>
    <property type="project" value="TreeGrafter"/>
</dbReference>
<sequence>VQINQDSTNDDEDDLLRPRLTHEAKAQEDATLDACKAPVSTEALTEWDDEDTLEAIRNRFITGSLDHAANGGHTPFTSATLDTTAHGDQGLEDGFIDLERMTETKGGTAGPDGSDDDDEESADELGRTRADLDRKREELKKKFDAEYDGRFDKSESDAEDADEEERLGLYKTAKEEMHRQQRINQEEFADDDEELRAQIEGYRPGKYVRLLLRDVPYEFVANFDPTYPVVVGGLLANEQKLGFLQVRVKRHRWYRRILKSNDPLIFSLGWRRFQSLPVFSIEDGVRNRMLKYTPEHMHCLATFFGPVTAPGTGFCCFQSVASDSNRDPGFRVSATGVVLDVDQSTQIVKKLKLTGVPDTIQKNSCIIRDMFQSPLEVVKFHGAGIRTVSGIRGRVGKPIRDKQGQFRAHFEAPINRSDIVFLRAWYGVNLKRYYNPVTSLLLDDQHKSWQGMKLVRELRRERGLPIPQKEDSTYLTHEEQQEQRRVERKLGRLHVPAKLRAQLPFDSRPRITVSNDPMENRATIMQPDEARMHKFFNAVQAVHDFEEKQHTKVSSKFADRDRKKALEAREKYVDKKKRKLQEFYKRASLREKKK</sequence>
<accession>A0A9W8B2T7</accession>
<dbReference type="GO" id="GO:0000479">
    <property type="term" value="P:endonucleolytic cleavage of tricistronic rRNA transcript (SSU-rRNA, 5.8S rRNA, LSU-rRNA)"/>
    <property type="evidence" value="ECO:0007669"/>
    <property type="project" value="TreeGrafter"/>
</dbReference>
<dbReference type="GO" id="GO:0000462">
    <property type="term" value="P:maturation of SSU-rRNA from tricistronic rRNA transcript (SSU-rRNA, 5.8S rRNA, LSU-rRNA)"/>
    <property type="evidence" value="ECO:0007669"/>
    <property type="project" value="TreeGrafter"/>
</dbReference>
<name>A0A9W8B2T7_9FUNG</name>
<feature type="domain" description="Ribosome biogenesis protein BMS1/TSR1 C-terminal" evidence="2">
    <location>
        <begin position="117"/>
        <end position="428"/>
    </location>
</feature>
<dbReference type="SMART" id="SM01362">
    <property type="entry name" value="DUF663"/>
    <property type="match status" value="1"/>
</dbReference>
<dbReference type="InterPro" id="IPR007034">
    <property type="entry name" value="BMS1_TSR1_C"/>
</dbReference>
<dbReference type="GO" id="GO:0034511">
    <property type="term" value="F:U3 snoRNA binding"/>
    <property type="evidence" value="ECO:0007669"/>
    <property type="project" value="TreeGrafter"/>
</dbReference>
<dbReference type="GO" id="GO:0003924">
    <property type="term" value="F:GTPase activity"/>
    <property type="evidence" value="ECO:0007669"/>
    <property type="project" value="TreeGrafter"/>
</dbReference>
<dbReference type="Proteomes" id="UP001151582">
    <property type="component" value="Unassembled WGS sequence"/>
</dbReference>
<feature type="region of interest" description="Disordered" evidence="1">
    <location>
        <begin position="103"/>
        <end position="131"/>
    </location>
</feature>
<evidence type="ECO:0000313" key="4">
    <source>
        <dbReference type="Proteomes" id="UP001151582"/>
    </source>
</evidence>
<keyword evidence="3" id="KW-0378">Hydrolase</keyword>
<feature type="non-terminal residue" evidence="3">
    <location>
        <position position="1"/>
    </location>
</feature>